<dbReference type="RefSeq" id="WP_186889046.1">
    <property type="nucleotide sequence ID" value="NZ_JACOFU010000001.1"/>
</dbReference>
<keyword evidence="3" id="KW-1185">Reference proteome</keyword>
<evidence type="ECO:0000313" key="2">
    <source>
        <dbReference type="EMBL" id="MBC3829994.1"/>
    </source>
</evidence>
<feature type="domain" description="Flagellar assembly protein T middle" evidence="1">
    <location>
        <begin position="56"/>
        <end position="178"/>
    </location>
</feature>
<dbReference type="InterPro" id="IPR032386">
    <property type="entry name" value="FlgT_M"/>
</dbReference>
<evidence type="ECO:0000313" key="3">
    <source>
        <dbReference type="Proteomes" id="UP000643610"/>
    </source>
</evidence>
<sequence>MWSRSQSVKDQTGAVSSAFSRGMLSLALLLIFSLSLSACSLFAKPKPAPVVEHRVLKKKIVMTGFAVKVPLQVQDLDDVAQGIPREMLSRLERSGNFLTRQSKDLLSFDIKQDSPSTKLVKQVAADNDAQFVVAGEVRNAGIRSDKKFLGMWETRSRHIEIEFAIYDGMTGAFLSRHHLYRPAEDEGKVGRDKPFGSVAFYATNFGKAIDAVLEESVAWIRKDLAAFPMMSRIIQVNGNQIMLDAGVNSSLIVGDVGLVVSEYDQLPAMGLTALQARPSYYGAPQASMGKVQLNQTQLQFAMGEVEDNAQAKAVKVKVGDFVRFDAAKP</sequence>
<gene>
    <name evidence="2" type="ORF">H8K33_00570</name>
</gene>
<dbReference type="Proteomes" id="UP000643610">
    <property type="component" value="Unassembled WGS sequence"/>
</dbReference>
<evidence type="ECO:0000259" key="1">
    <source>
        <dbReference type="Pfam" id="PF16539"/>
    </source>
</evidence>
<dbReference type="Gene3D" id="3.40.50.10610">
    <property type="entry name" value="ABC-type transport auxiliary lipoprotein component"/>
    <property type="match status" value="1"/>
</dbReference>
<comment type="caution">
    <text evidence="2">The sequence shown here is derived from an EMBL/GenBank/DDBJ whole genome shotgun (WGS) entry which is preliminary data.</text>
</comment>
<proteinExistence type="predicted"/>
<accession>A0ABR6XKE9</accession>
<name>A0ABR6XKE9_9BURK</name>
<dbReference type="Pfam" id="PF16539">
    <property type="entry name" value="FlgT_M"/>
    <property type="match status" value="1"/>
</dbReference>
<reference evidence="2 3" key="1">
    <citation type="submission" date="2020-08" db="EMBL/GenBank/DDBJ databases">
        <title>Novel species isolated from subtropical streams in China.</title>
        <authorList>
            <person name="Lu H."/>
        </authorList>
    </citation>
    <scope>NUCLEOTIDE SEQUENCE [LARGE SCALE GENOMIC DNA]</scope>
    <source>
        <strain evidence="2 3">KCTC 52442</strain>
    </source>
</reference>
<protein>
    <recommendedName>
        <fullName evidence="1">Flagellar assembly protein T middle domain-containing protein</fullName>
    </recommendedName>
</protein>
<organism evidence="2 3">
    <name type="scientific">Undibacterium amnicola</name>
    <dbReference type="NCBI Taxonomy" id="1834038"/>
    <lineage>
        <taxon>Bacteria</taxon>
        <taxon>Pseudomonadati</taxon>
        <taxon>Pseudomonadota</taxon>
        <taxon>Betaproteobacteria</taxon>
        <taxon>Burkholderiales</taxon>
        <taxon>Oxalobacteraceae</taxon>
        <taxon>Undibacterium</taxon>
    </lineage>
</organism>
<dbReference type="EMBL" id="JACOFU010000001">
    <property type="protein sequence ID" value="MBC3829994.1"/>
    <property type="molecule type" value="Genomic_DNA"/>
</dbReference>